<proteinExistence type="predicted"/>
<dbReference type="EMBL" id="CP043765">
    <property type="protein sequence ID" value="QUS47335.1"/>
    <property type="molecule type" value="Genomic_DNA"/>
</dbReference>
<gene>
    <name evidence="1" type="ORF">F1331_24260</name>
</gene>
<protein>
    <submittedName>
        <fullName evidence="1">Uncharacterized protein</fullName>
    </submittedName>
</protein>
<dbReference type="AlphaFoldDB" id="A0A8E5MY73"/>
<accession>A0A8E5MY73</accession>
<name>A0A8E5MY73_SALET</name>
<organism evidence="1">
    <name type="scientific">Salmonella enterica subsp. enterica serovar Dessau</name>
    <dbReference type="NCBI Taxonomy" id="2564349"/>
    <lineage>
        <taxon>Bacteria</taxon>
        <taxon>Pseudomonadati</taxon>
        <taxon>Pseudomonadota</taxon>
        <taxon>Gammaproteobacteria</taxon>
        <taxon>Enterobacterales</taxon>
        <taxon>Enterobacteriaceae</taxon>
        <taxon>Salmonella</taxon>
    </lineage>
</organism>
<reference evidence="1" key="1">
    <citation type="submission" date="2019-09" db="EMBL/GenBank/DDBJ databases">
        <title>Characterization of Mobilized Colistin Resistance Gene mcr-9 Carrying Colisitin Resistant Salmonella enterica serotype Senftenberg ST14.</title>
        <authorList>
            <person name="Cha M.-H."/>
            <person name="Woo G.-J."/>
        </authorList>
    </citation>
    <scope>NUCLEOTIDE SEQUENCE</scope>
    <source>
        <strain evidence="1">KUFSE-SAL0043</strain>
    </source>
</reference>
<sequence length="68" mass="8045">MAQAFCPLAQVLHFVCDLAYKYYPSFTSIHVRLNLFHQFRVITSNNAYICFIPFHIDPFRAVRCVYLI</sequence>
<evidence type="ECO:0000313" key="1">
    <source>
        <dbReference type="EMBL" id="QUS47335.1"/>
    </source>
</evidence>